<keyword evidence="2" id="KW-0812">Transmembrane</keyword>
<dbReference type="Gene3D" id="2.20.110.10">
    <property type="entry name" value="Histone H3 K4-specific methyltransferase SET7/9 N-terminal domain"/>
    <property type="match status" value="1"/>
</dbReference>
<name>A0A383CLP1_9ZZZZ</name>
<sequence length="240" mass="26910">ASLFVMRIPFIISVCFLACACSYLPLGKSTSQQFAPGPYVIPIPPLGAGEIYAKQTRLHSNGKMYEVRSGKLVNGKLVDFHSNGQRRFEKGMVNGLSEGNAIWWDEAGRITHQRTYQAGLLNGFWIEYYPSIGRKKQEQLYENGVETLRRGWWPNRMKRFEVEFVDGVEKSRVLWDQEGKPVGRSVPPTPTEEPAPSKPSLKGPAPPSVAPQNASINPVVKVLVLTPAMEQTERDRAIQR</sequence>
<feature type="compositionally biased region" description="Pro residues" evidence="1">
    <location>
        <begin position="187"/>
        <end position="197"/>
    </location>
</feature>
<dbReference type="EMBL" id="UINC01209606">
    <property type="protein sequence ID" value="SVE32695.1"/>
    <property type="molecule type" value="Genomic_DNA"/>
</dbReference>
<feature type="region of interest" description="Disordered" evidence="1">
    <location>
        <begin position="179"/>
        <end position="213"/>
    </location>
</feature>
<evidence type="ECO:0000256" key="2">
    <source>
        <dbReference type="SAM" id="Phobius"/>
    </source>
</evidence>
<feature type="non-terminal residue" evidence="3">
    <location>
        <position position="1"/>
    </location>
</feature>
<organism evidence="3">
    <name type="scientific">marine metagenome</name>
    <dbReference type="NCBI Taxonomy" id="408172"/>
    <lineage>
        <taxon>unclassified sequences</taxon>
        <taxon>metagenomes</taxon>
        <taxon>ecological metagenomes</taxon>
    </lineage>
</organism>
<protein>
    <recommendedName>
        <fullName evidence="4">Toxin-antitoxin system YwqK family antitoxin</fullName>
    </recommendedName>
</protein>
<dbReference type="SUPFAM" id="SSF82185">
    <property type="entry name" value="Histone H3 K4-specific methyltransferase SET7/9 N-terminal domain"/>
    <property type="match status" value="1"/>
</dbReference>
<dbReference type="AlphaFoldDB" id="A0A383CLP1"/>
<feature type="transmembrane region" description="Helical" evidence="2">
    <location>
        <begin position="6"/>
        <end position="26"/>
    </location>
</feature>
<feature type="non-terminal residue" evidence="3">
    <location>
        <position position="240"/>
    </location>
</feature>
<gene>
    <name evidence="3" type="ORF">METZ01_LOCUS485549</name>
</gene>
<keyword evidence="2" id="KW-0472">Membrane</keyword>
<reference evidence="3" key="1">
    <citation type="submission" date="2018-05" db="EMBL/GenBank/DDBJ databases">
        <authorList>
            <person name="Lanie J.A."/>
            <person name="Ng W.-L."/>
            <person name="Kazmierczak K.M."/>
            <person name="Andrzejewski T.M."/>
            <person name="Davidsen T.M."/>
            <person name="Wayne K.J."/>
            <person name="Tettelin H."/>
            <person name="Glass J.I."/>
            <person name="Rusch D."/>
            <person name="Podicherti R."/>
            <person name="Tsui H.-C.T."/>
            <person name="Winkler M.E."/>
        </authorList>
    </citation>
    <scope>NUCLEOTIDE SEQUENCE</scope>
</reference>
<evidence type="ECO:0008006" key="4">
    <source>
        <dbReference type="Google" id="ProtNLM"/>
    </source>
</evidence>
<evidence type="ECO:0000256" key="1">
    <source>
        <dbReference type="SAM" id="MobiDB-lite"/>
    </source>
</evidence>
<evidence type="ECO:0000313" key="3">
    <source>
        <dbReference type="EMBL" id="SVE32695.1"/>
    </source>
</evidence>
<accession>A0A383CLP1</accession>
<proteinExistence type="predicted"/>
<keyword evidence="2" id="KW-1133">Transmembrane helix</keyword>